<organism evidence="1 2">
    <name type="scientific">Mucor flavus</name>
    <dbReference type="NCBI Taxonomy" id="439312"/>
    <lineage>
        <taxon>Eukaryota</taxon>
        <taxon>Fungi</taxon>
        <taxon>Fungi incertae sedis</taxon>
        <taxon>Mucoromycota</taxon>
        <taxon>Mucoromycotina</taxon>
        <taxon>Mucoromycetes</taxon>
        <taxon>Mucorales</taxon>
        <taxon>Mucorineae</taxon>
        <taxon>Mucoraceae</taxon>
        <taxon>Mucor</taxon>
    </lineage>
</organism>
<keyword evidence="2" id="KW-1185">Reference proteome</keyword>
<evidence type="ECO:0000313" key="2">
    <source>
        <dbReference type="Proteomes" id="UP001473302"/>
    </source>
</evidence>
<reference evidence="1 2" key="1">
    <citation type="submission" date="2024-04" db="EMBL/GenBank/DDBJ databases">
        <title>genome sequences of Mucor flavus KT1a and Helicostylum pulchrum KT1b strains isolated from the surface of a dry-aged beef.</title>
        <authorList>
            <person name="Toyotome T."/>
            <person name="Hosono M."/>
            <person name="Torimaru M."/>
            <person name="Fukuda K."/>
            <person name="Mikami N."/>
        </authorList>
    </citation>
    <scope>NUCLEOTIDE SEQUENCE [LARGE SCALE GENOMIC DNA]</scope>
    <source>
        <strain evidence="1 2">KT1a</strain>
    </source>
</reference>
<proteinExistence type="predicted"/>
<name>A0ABP9YRY5_9FUNG</name>
<protein>
    <submittedName>
        <fullName evidence="1">Uncharacterized protein</fullName>
    </submittedName>
</protein>
<accession>A0ABP9YRY5</accession>
<dbReference type="EMBL" id="BAABUK010000005">
    <property type="protein sequence ID" value="GAA5809625.1"/>
    <property type="molecule type" value="Genomic_DNA"/>
</dbReference>
<evidence type="ECO:0000313" key="1">
    <source>
        <dbReference type="EMBL" id="GAA5809625.1"/>
    </source>
</evidence>
<dbReference type="Proteomes" id="UP001473302">
    <property type="component" value="Unassembled WGS sequence"/>
</dbReference>
<sequence>MVSPAGLPTYNRPNTDSRSTINYIFGHTTLATRLANRLIHRIPALYTDHRLLTTDLLPDRDDRMLEICAQQYMKGSESRQQNKTALLRKQRMLALKDNVNPTTTDEIRKSNEKLENIQTYRILVRSNLRPICHQNQVSARTLLIKDMPSSVTSSDQR</sequence>
<comment type="caution">
    <text evidence="1">The sequence shown here is derived from an EMBL/GenBank/DDBJ whole genome shotgun (WGS) entry which is preliminary data.</text>
</comment>
<gene>
    <name evidence="1" type="ORF">MFLAVUS_003036</name>
</gene>